<gene>
    <name evidence="19" type="primary">106066507</name>
    <name evidence="22" type="synonym">LOC106066507</name>
</gene>
<reference evidence="19" key="1">
    <citation type="submission" date="2020-05" db="UniProtKB">
        <authorList>
            <consortium name="EnsemblMetazoa"/>
        </authorList>
    </citation>
    <scope>IDENTIFICATION</scope>
    <source>
        <strain evidence="19">BB02</strain>
    </source>
</reference>
<evidence type="ECO:0000256" key="17">
    <source>
        <dbReference type="SAM" id="Phobius"/>
    </source>
</evidence>
<dbReference type="Pfam" id="PF00757">
    <property type="entry name" value="Furin-like"/>
    <property type="match status" value="1"/>
</dbReference>
<dbReference type="InterPro" id="IPR009030">
    <property type="entry name" value="Growth_fac_rcpt_cys_sf"/>
</dbReference>
<dbReference type="RefSeq" id="XP_013081018.1">
    <property type="nucleotide sequence ID" value="XM_013225564.2"/>
</dbReference>
<dbReference type="PROSITE" id="PS00107">
    <property type="entry name" value="PROTEIN_KINASE_ATP"/>
    <property type="match status" value="1"/>
</dbReference>
<evidence type="ECO:0000256" key="7">
    <source>
        <dbReference type="ARBA" id="ARBA00022777"/>
    </source>
</evidence>
<sequence>MAKHGLAGFFTPGCILILILINLWIIPPVLTSDYFESIDNKTVCFGTAVGLSVSGDAQHRYNQLVKKYKNCQIVLNNLEIVGIDDISGEWNMDFLSDIEEVEGYVLLALNYVEYIPLTKLKVIRGHTLYSLPDDPLQYSLFVSMNYDLHTGIGLKELRFKELTEILNGMIYIDNNHNLCFENTIAWHDIIPAMGIAATKIMNNSSRNSSRICGQCHSSCNGSCWGSGSDMCQKLTSINCHPNCGSQSRCFGPNPNQCCSPECAAGCFGPRKDQCFSCRNFKDNQTCESSCTKTTQIYDKTELRIKTTSQQKVTFGIFCRDKCPDHLLKEENFCVKECSNGKYTKDNKNCEQCIGPCPRVCKIDHEKNIQPINIVTLMTLKNCTVIDGNLIIQDASFNLDQHYNISGIHPHNLTILKDVKEITGYVMIQSNHSEFTNLSFLSNLKTIYGRQTSGAHKLALSIILTPLKSLELNSLKSIINGNVHIFGNRHLCYANTVDWSSIVNSIKQVTDVRNNRDPNQCANDEEVCDSQCGVSGCWGKGPSKCVRCANFVYSNATTTLCLENCDAIPHLYHKGNEVCEQCHAECEGSCIGPTNRDCHKCAHVAMLNSDGQISCEPSCGESMYPNETKYCLPCHPFCKGCTGPEEVVKSGGCTSCVMGQKESPTDPVYCINPEVTICDAGYFQTYSNIRSNSSNRLTQTTLTYCERCHHLCENCTLAGPAHCDSCKFARHENVCESNCPSLYYMDSKTKDCFKCHEDCRGRCFGPSSSDCAACANFKVYFNSNGTKFNCTKECPPELPYKVKDSDMDENNRIVCADTSHPEVQQLLDNSAEEEKKLAIILGCTIPGSLLLLGFIIGVSYFCHKRAQNNMKAAEFTAKITGHEDIEPLTPTNTKPDLSKMRIINEEELRKGAIIGSGAFGTVYKGIWIPQGENVKIPVAIKILQEGTSPNQSIELLEEARVMCSVEHMCCVRILAVCLNYQMMLITQLMPHGNLLNYIRTNAQHIGSKSLLTWCTQIARGMAYLEERGIVHRDLAARNVLVQTQHQVKITDFGLAKLLNNDNEVYQSSGGLMPIKWLALECINHRIFTHKSDVWSFGVTLWELFTLGKKPYESVRTKDVPLLLEKGERLQQPSMCTIDVYMIMVKCWMLEAESRPTFKELVEEFAKMSRDPGRYLVIEGDELMRLPSVSYDKNDLVTGMTEDAENVVEAEEYLQPIDPRRLHRPISLARQHSNMSSASHHFTVEPTSPGAKSLKSHWDNQKIREKKYGHLNAAAKAKQERELPHFRGDSVNSRYSSDPIRYLKDKEEVDLALDDGFPEYTGYTNSEEYSPQIMSPKLPQSVLLPVDKDDYLQPGAAAQSLAYLDLDGKGYYQNEKDVSSDDPFDEADPMLNETSDQNGGKHLYFNYQPKQVQAAENAVANPVYFDNSKNVWEPKWPRNNGYQAVPTVSMSPVHNKAESSQYYKPMNGGISSSVTLDDGEVKTMGVRLKSGESKV</sequence>
<evidence type="ECO:0000313" key="22">
    <source>
        <dbReference type="RefSeq" id="XP_013081018.1"/>
    </source>
</evidence>
<dbReference type="PANTHER" id="PTHR24416">
    <property type="entry name" value="TYROSINE-PROTEIN KINASE RECEPTOR"/>
    <property type="match status" value="1"/>
</dbReference>
<dbReference type="GeneID" id="106066507"/>
<reference evidence="22" key="2">
    <citation type="submission" date="2025-04" db="UniProtKB">
        <authorList>
            <consortium name="RefSeq"/>
        </authorList>
    </citation>
    <scope>IDENTIFICATION</scope>
</reference>
<feature type="binding site" evidence="15">
    <location>
        <position position="940"/>
    </location>
    <ligand>
        <name>ATP</name>
        <dbReference type="ChEBI" id="CHEBI:30616"/>
    </ligand>
</feature>
<dbReference type="InterPro" id="IPR011009">
    <property type="entry name" value="Kinase-like_dom_sf"/>
</dbReference>
<dbReference type="GO" id="GO:0043066">
    <property type="term" value="P:negative regulation of apoptotic process"/>
    <property type="evidence" value="ECO:0007669"/>
    <property type="project" value="TreeGrafter"/>
</dbReference>
<evidence type="ECO:0000313" key="21">
    <source>
        <dbReference type="Proteomes" id="UP001165740"/>
    </source>
</evidence>
<keyword evidence="3" id="KW-0597">Phosphoprotein</keyword>
<evidence type="ECO:0000313" key="20">
    <source>
        <dbReference type="Proteomes" id="UP000076420"/>
    </source>
</evidence>
<evidence type="ECO:0000256" key="14">
    <source>
        <dbReference type="ARBA" id="ARBA00051243"/>
    </source>
</evidence>
<dbReference type="PANTHER" id="PTHR24416:SF566">
    <property type="entry name" value="EPIDERMAL GROWTH FACTOR RECEPTOR"/>
    <property type="match status" value="1"/>
</dbReference>
<keyword evidence="11" id="KW-0829">Tyrosine-protein kinase</keyword>
<evidence type="ECO:0000259" key="18">
    <source>
        <dbReference type="PROSITE" id="PS50011"/>
    </source>
</evidence>
<evidence type="ECO:0000256" key="15">
    <source>
        <dbReference type="PROSITE-ProRule" id="PRU10141"/>
    </source>
</evidence>
<evidence type="ECO:0000256" key="3">
    <source>
        <dbReference type="ARBA" id="ARBA00022553"/>
    </source>
</evidence>
<evidence type="ECO:0000256" key="6">
    <source>
        <dbReference type="ARBA" id="ARBA00022741"/>
    </source>
</evidence>
<dbReference type="InterPro" id="IPR006211">
    <property type="entry name" value="Furin-like_Cys-rich_dom"/>
</dbReference>
<comment type="catalytic activity">
    <reaction evidence="14">
        <text>L-tyrosyl-[protein] + ATP = O-phospho-L-tyrosyl-[protein] + ADP + H(+)</text>
        <dbReference type="Rhea" id="RHEA:10596"/>
        <dbReference type="Rhea" id="RHEA-COMP:10136"/>
        <dbReference type="Rhea" id="RHEA-COMP:20101"/>
        <dbReference type="ChEBI" id="CHEBI:15378"/>
        <dbReference type="ChEBI" id="CHEBI:30616"/>
        <dbReference type="ChEBI" id="CHEBI:46858"/>
        <dbReference type="ChEBI" id="CHEBI:61978"/>
        <dbReference type="ChEBI" id="CHEBI:456216"/>
        <dbReference type="EC" id="2.7.10.1"/>
    </reaction>
</comment>
<evidence type="ECO:0000256" key="5">
    <source>
        <dbReference type="ARBA" id="ARBA00022692"/>
    </source>
</evidence>
<keyword evidence="4" id="KW-0808">Transferase</keyword>
<dbReference type="VEuPathDB" id="VectorBase:BGLAX_033912"/>
<dbReference type="InterPro" id="IPR032778">
    <property type="entry name" value="GF_recep_IV"/>
</dbReference>
<dbReference type="PRINTS" id="PR00109">
    <property type="entry name" value="TYRKINASE"/>
</dbReference>
<dbReference type="InterPro" id="IPR001245">
    <property type="entry name" value="Ser-Thr/Tyr_kinase_cat_dom"/>
</dbReference>
<dbReference type="STRING" id="6526.A0A2C9K9U3"/>
<feature type="transmembrane region" description="Helical" evidence="17">
    <location>
        <begin position="7"/>
        <end position="26"/>
    </location>
</feature>
<dbReference type="SUPFAM" id="SSF56112">
    <property type="entry name" value="Protein kinase-like (PK-like)"/>
    <property type="match status" value="1"/>
</dbReference>
<proteinExistence type="predicted"/>
<dbReference type="Pfam" id="PF14843">
    <property type="entry name" value="GF_recep_IV"/>
    <property type="match status" value="1"/>
</dbReference>
<dbReference type="InterPro" id="IPR006212">
    <property type="entry name" value="Furin_repeat"/>
</dbReference>
<protein>
    <recommendedName>
        <fullName evidence="2">receptor protein-tyrosine kinase</fullName>
        <ecNumber evidence="2">2.7.10.1</ecNumber>
    </recommendedName>
</protein>
<comment type="subcellular location">
    <subcellularLocation>
        <location evidence="1">Membrane</location>
        <topology evidence="1">Single-pass type I membrane protein</topology>
    </subcellularLocation>
</comment>
<evidence type="ECO:0000256" key="4">
    <source>
        <dbReference type="ARBA" id="ARBA00022679"/>
    </source>
</evidence>
<dbReference type="EnsemblMetazoa" id="BGLB016818-RA">
    <property type="protein sequence ID" value="BGLB016818-PA"/>
    <property type="gene ID" value="BGLB016818"/>
</dbReference>
<dbReference type="GO" id="GO:0022008">
    <property type="term" value="P:neurogenesis"/>
    <property type="evidence" value="ECO:0007669"/>
    <property type="project" value="TreeGrafter"/>
</dbReference>
<feature type="domain" description="Protein kinase" evidence="18">
    <location>
        <begin position="907"/>
        <end position="1174"/>
    </location>
</feature>
<dbReference type="InterPro" id="IPR008266">
    <property type="entry name" value="Tyr_kinase_AS"/>
</dbReference>
<dbReference type="InterPro" id="IPR017441">
    <property type="entry name" value="Protein_kinase_ATP_BS"/>
</dbReference>
<dbReference type="SMART" id="SM00261">
    <property type="entry name" value="FU"/>
    <property type="match status" value="7"/>
</dbReference>
<dbReference type="GO" id="GO:0005524">
    <property type="term" value="F:ATP binding"/>
    <property type="evidence" value="ECO:0007669"/>
    <property type="project" value="UniProtKB-UniRule"/>
</dbReference>
<evidence type="ECO:0000313" key="19">
    <source>
        <dbReference type="EnsemblMetazoa" id="BGLB016818-PA"/>
    </source>
</evidence>
<dbReference type="FunFam" id="3.30.200.20:FF:000422">
    <property type="entry name" value="Receptor protein-tyrosine kinase"/>
    <property type="match status" value="1"/>
</dbReference>
<dbReference type="Gene3D" id="3.30.200.20">
    <property type="entry name" value="Phosphorylase Kinase, domain 1"/>
    <property type="match status" value="1"/>
</dbReference>
<dbReference type="Gene3D" id="3.80.20.20">
    <property type="entry name" value="Receptor L-domain"/>
    <property type="match status" value="2"/>
</dbReference>
<dbReference type="Proteomes" id="UP000076420">
    <property type="component" value="Unassembled WGS sequence"/>
</dbReference>
<dbReference type="SUPFAM" id="SSF52058">
    <property type="entry name" value="L domain-like"/>
    <property type="match status" value="2"/>
</dbReference>
<dbReference type="EC" id="2.7.10.1" evidence="2"/>
<dbReference type="FunFam" id="1.10.510.10:FF:000233">
    <property type="entry name" value="receptor tyrosine-protein kinase erbB-3"/>
    <property type="match status" value="1"/>
</dbReference>
<feature type="region of interest" description="Disordered" evidence="16">
    <location>
        <begin position="1231"/>
        <end position="1253"/>
    </location>
</feature>
<organism evidence="19 20">
    <name type="scientific">Biomphalaria glabrata</name>
    <name type="common">Bloodfluke planorb</name>
    <name type="synonym">Freshwater snail</name>
    <dbReference type="NCBI Taxonomy" id="6526"/>
    <lineage>
        <taxon>Eukaryota</taxon>
        <taxon>Metazoa</taxon>
        <taxon>Spiralia</taxon>
        <taxon>Lophotrochozoa</taxon>
        <taxon>Mollusca</taxon>
        <taxon>Gastropoda</taxon>
        <taxon>Heterobranchia</taxon>
        <taxon>Euthyneura</taxon>
        <taxon>Panpulmonata</taxon>
        <taxon>Hygrophila</taxon>
        <taxon>Lymnaeoidea</taxon>
        <taxon>Planorbidae</taxon>
        <taxon>Biomphalaria</taxon>
    </lineage>
</organism>
<dbReference type="Gene3D" id="1.10.510.10">
    <property type="entry name" value="Transferase(Phosphotransferase) domain 1"/>
    <property type="match status" value="1"/>
</dbReference>
<evidence type="ECO:0000256" key="10">
    <source>
        <dbReference type="ARBA" id="ARBA00023136"/>
    </source>
</evidence>
<dbReference type="InterPro" id="IPR036941">
    <property type="entry name" value="Rcpt_L-dom_sf"/>
</dbReference>
<dbReference type="PROSITE" id="PS50011">
    <property type="entry name" value="PROTEIN_KINASE_DOM"/>
    <property type="match status" value="1"/>
</dbReference>
<evidence type="ECO:0000256" key="12">
    <source>
        <dbReference type="ARBA" id="ARBA00023170"/>
    </source>
</evidence>
<keyword evidence="12" id="KW-0675">Receptor</keyword>
<evidence type="ECO:0000256" key="2">
    <source>
        <dbReference type="ARBA" id="ARBA00011902"/>
    </source>
</evidence>
<dbReference type="Pfam" id="PF07714">
    <property type="entry name" value="PK_Tyr_Ser-Thr"/>
    <property type="match status" value="1"/>
</dbReference>
<keyword evidence="8 15" id="KW-0067">ATP-binding</keyword>
<dbReference type="GO" id="GO:0038127">
    <property type="term" value="P:ERBB signaling pathway"/>
    <property type="evidence" value="ECO:0007669"/>
    <property type="project" value="UniProtKB-ARBA"/>
</dbReference>
<keyword evidence="21" id="KW-1185">Reference proteome</keyword>
<evidence type="ECO:0000256" key="9">
    <source>
        <dbReference type="ARBA" id="ARBA00022989"/>
    </source>
</evidence>
<dbReference type="InterPro" id="IPR050122">
    <property type="entry name" value="RTK"/>
</dbReference>
<dbReference type="SMART" id="SM00219">
    <property type="entry name" value="TyrKc"/>
    <property type="match status" value="1"/>
</dbReference>
<accession>A0A2C9K9U3</accession>
<evidence type="ECO:0000256" key="1">
    <source>
        <dbReference type="ARBA" id="ARBA00004479"/>
    </source>
</evidence>
<name>A0A2C9K9U3_BIOGL</name>
<dbReference type="PROSITE" id="PS00109">
    <property type="entry name" value="PROTEIN_KINASE_TYR"/>
    <property type="match status" value="1"/>
</dbReference>
<dbReference type="Proteomes" id="UP001165740">
    <property type="component" value="Chromosome 16"/>
</dbReference>
<evidence type="ECO:0000256" key="13">
    <source>
        <dbReference type="ARBA" id="ARBA00023180"/>
    </source>
</evidence>
<dbReference type="CDD" id="cd05057">
    <property type="entry name" value="PTKc_EGFR_like"/>
    <property type="match status" value="1"/>
</dbReference>
<dbReference type="VEuPathDB" id="VectorBase:BGLB016818"/>
<dbReference type="GO" id="GO:0043235">
    <property type="term" value="C:receptor complex"/>
    <property type="evidence" value="ECO:0007669"/>
    <property type="project" value="TreeGrafter"/>
</dbReference>
<keyword evidence="5 17" id="KW-0812">Transmembrane</keyword>
<dbReference type="GO" id="GO:0008284">
    <property type="term" value="P:positive regulation of cell population proliferation"/>
    <property type="evidence" value="ECO:0007669"/>
    <property type="project" value="TreeGrafter"/>
</dbReference>
<keyword evidence="9 17" id="KW-1133">Transmembrane helix</keyword>
<keyword evidence="7" id="KW-0418">Kinase</keyword>
<keyword evidence="6 15" id="KW-0547">Nucleotide-binding</keyword>
<dbReference type="KEGG" id="bgt:106066507"/>
<dbReference type="InterPro" id="IPR000719">
    <property type="entry name" value="Prot_kinase_dom"/>
</dbReference>
<dbReference type="GO" id="GO:0004714">
    <property type="term" value="F:transmembrane receptor protein tyrosine kinase activity"/>
    <property type="evidence" value="ECO:0007669"/>
    <property type="project" value="UniProtKB-EC"/>
</dbReference>
<dbReference type="SUPFAM" id="SSF57184">
    <property type="entry name" value="Growth factor receptor domain"/>
    <property type="match status" value="3"/>
</dbReference>
<dbReference type="Pfam" id="PF01030">
    <property type="entry name" value="Recep_L_domain"/>
    <property type="match status" value="2"/>
</dbReference>
<dbReference type="InterPro" id="IPR020635">
    <property type="entry name" value="Tyr_kinase_cat_dom"/>
</dbReference>
<keyword evidence="13" id="KW-0325">Glycoprotein</keyword>
<evidence type="ECO:0000256" key="11">
    <source>
        <dbReference type="ARBA" id="ARBA00023137"/>
    </source>
</evidence>
<dbReference type="InterPro" id="IPR000494">
    <property type="entry name" value="Rcpt_L-dom"/>
</dbReference>
<evidence type="ECO:0000256" key="8">
    <source>
        <dbReference type="ARBA" id="ARBA00022840"/>
    </source>
</evidence>
<dbReference type="OMA" id="GYYYEWV"/>
<dbReference type="Gene3D" id="2.10.220.10">
    <property type="entry name" value="Hormone Receptor, Insulin-like Growth Factor Receptor 1, Chain A, domain 2"/>
    <property type="match status" value="3"/>
</dbReference>
<evidence type="ECO:0000256" key="16">
    <source>
        <dbReference type="SAM" id="MobiDB-lite"/>
    </source>
</evidence>
<dbReference type="CDD" id="cd00064">
    <property type="entry name" value="FU"/>
    <property type="match status" value="4"/>
</dbReference>
<dbReference type="GO" id="GO:0009925">
    <property type="term" value="C:basal plasma membrane"/>
    <property type="evidence" value="ECO:0007669"/>
    <property type="project" value="TreeGrafter"/>
</dbReference>
<keyword evidence="10 17" id="KW-0472">Membrane</keyword>
<dbReference type="OrthoDB" id="6219513at2759"/>